<dbReference type="Pfam" id="PF03171">
    <property type="entry name" value="2OG-FeII_Oxy"/>
    <property type="match status" value="1"/>
</dbReference>
<dbReference type="InterPro" id="IPR044861">
    <property type="entry name" value="IPNS-like_FE2OG_OXY"/>
</dbReference>
<accession>A0A1D2NL17</accession>
<keyword evidence="1" id="KW-0479">Metal-binding</keyword>
<dbReference type="EMBL" id="LJIJ01000012">
    <property type="protein sequence ID" value="ODN05973.1"/>
    <property type="molecule type" value="Genomic_DNA"/>
</dbReference>
<protein>
    <recommendedName>
        <fullName evidence="2">Fe2OG dioxygenase domain-containing protein</fullName>
    </recommendedName>
</protein>
<sequence>MKIPTKQGIPIVDMSQPITRWKEIVRELRQALQYTGFVYLVNHGIPEHIVDSAFQQSTHLFALPLDEKMKFERDLQETFHGYTKPGLKVINPKSNTCLKELRESFDCNIYNVSSCPYPDKGAEGFKPAMHTLMSECKELAIMILKMLGDALDLSDQEYFLRHHRCLWDESAPNFTSLRSLFYPQITKDISGAIRFDEHTDYGTFTLLFQDDVGGLEVKTQEGNWIPATPIPGSIVVNTGDLLNSWSGGLYTSTVHRVIVPQDEFQKQKPRQSIAFFVKPDNETVVVPLVNPENPSKIPEFQNVTAGEHFKQRTMSTRRT</sequence>
<evidence type="ECO:0000259" key="2">
    <source>
        <dbReference type="PROSITE" id="PS51471"/>
    </source>
</evidence>
<dbReference type="Proteomes" id="UP000094527">
    <property type="component" value="Unassembled WGS sequence"/>
</dbReference>
<evidence type="ECO:0000313" key="3">
    <source>
        <dbReference type="EMBL" id="ODN05973.1"/>
    </source>
</evidence>
<organism evidence="3 4">
    <name type="scientific">Orchesella cincta</name>
    <name type="common">Springtail</name>
    <name type="synonym">Podura cincta</name>
    <dbReference type="NCBI Taxonomy" id="48709"/>
    <lineage>
        <taxon>Eukaryota</taxon>
        <taxon>Metazoa</taxon>
        <taxon>Ecdysozoa</taxon>
        <taxon>Arthropoda</taxon>
        <taxon>Hexapoda</taxon>
        <taxon>Collembola</taxon>
        <taxon>Entomobryomorpha</taxon>
        <taxon>Entomobryoidea</taxon>
        <taxon>Orchesellidae</taxon>
        <taxon>Orchesellinae</taxon>
        <taxon>Orchesella</taxon>
    </lineage>
</organism>
<evidence type="ECO:0000256" key="1">
    <source>
        <dbReference type="RuleBase" id="RU003682"/>
    </source>
</evidence>
<reference evidence="3 4" key="1">
    <citation type="journal article" date="2016" name="Genome Biol. Evol.">
        <title>Gene Family Evolution Reflects Adaptation to Soil Environmental Stressors in the Genome of the Collembolan Orchesella cincta.</title>
        <authorList>
            <person name="Faddeeva-Vakhrusheva A."/>
            <person name="Derks M.F."/>
            <person name="Anvar S.Y."/>
            <person name="Agamennone V."/>
            <person name="Suring W."/>
            <person name="Smit S."/>
            <person name="van Straalen N.M."/>
            <person name="Roelofs D."/>
        </authorList>
    </citation>
    <scope>NUCLEOTIDE SEQUENCE [LARGE SCALE GENOMIC DNA]</scope>
    <source>
        <tissue evidence="3">Mixed pool</tissue>
    </source>
</reference>
<keyword evidence="1" id="KW-0408">Iron</keyword>
<evidence type="ECO:0000313" key="4">
    <source>
        <dbReference type="Proteomes" id="UP000094527"/>
    </source>
</evidence>
<dbReference type="InterPro" id="IPR005123">
    <property type="entry name" value="Oxoglu/Fe-dep_dioxygenase_dom"/>
</dbReference>
<dbReference type="OMA" id="AKYEVVT"/>
<dbReference type="InterPro" id="IPR050231">
    <property type="entry name" value="Iron_ascorbate_oxido_reductase"/>
</dbReference>
<dbReference type="GO" id="GO:0016491">
    <property type="term" value="F:oxidoreductase activity"/>
    <property type="evidence" value="ECO:0007669"/>
    <property type="project" value="UniProtKB-KW"/>
</dbReference>
<keyword evidence="1" id="KW-0560">Oxidoreductase</keyword>
<dbReference type="AlphaFoldDB" id="A0A1D2NL17"/>
<feature type="domain" description="Fe2OG dioxygenase" evidence="2">
    <location>
        <begin position="173"/>
        <end position="279"/>
    </location>
</feature>
<dbReference type="GO" id="GO:0046872">
    <property type="term" value="F:metal ion binding"/>
    <property type="evidence" value="ECO:0007669"/>
    <property type="project" value="UniProtKB-KW"/>
</dbReference>
<dbReference type="Gene3D" id="2.60.120.330">
    <property type="entry name" value="B-lactam Antibiotic, Isopenicillin N Synthase, Chain"/>
    <property type="match status" value="1"/>
</dbReference>
<dbReference type="STRING" id="48709.A0A1D2NL17"/>
<dbReference type="InterPro" id="IPR027443">
    <property type="entry name" value="IPNS-like_sf"/>
</dbReference>
<dbReference type="InterPro" id="IPR026992">
    <property type="entry name" value="DIOX_N"/>
</dbReference>
<dbReference type="FunFam" id="2.60.120.330:FF:000038">
    <property type="entry name" value="Si:dkey-10o6.2"/>
    <property type="match status" value="1"/>
</dbReference>
<dbReference type="SUPFAM" id="SSF51197">
    <property type="entry name" value="Clavaminate synthase-like"/>
    <property type="match status" value="1"/>
</dbReference>
<dbReference type="Pfam" id="PF14226">
    <property type="entry name" value="DIOX_N"/>
    <property type="match status" value="1"/>
</dbReference>
<comment type="similarity">
    <text evidence="1">Belongs to the iron/ascorbate-dependent oxidoreductase family.</text>
</comment>
<comment type="caution">
    <text evidence="3">The sequence shown here is derived from an EMBL/GenBank/DDBJ whole genome shotgun (WGS) entry which is preliminary data.</text>
</comment>
<keyword evidence="4" id="KW-1185">Reference proteome</keyword>
<gene>
    <name evidence="3" type="ORF">Ocin01_00708</name>
</gene>
<name>A0A1D2NL17_ORCCI</name>
<proteinExistence type="inferred from homology"/>
<dbReference type="PROSITE" id="PS51471">
    <property type="entry name" value="FE2OG_OXY"/>
    <property type="match status" value="1"/>
</dbReference>
<dbReference type="PANTHER" id="PTHR47990">
    <property type="entry name" value="2-OXOGLUTARATE (2OG) AND FE(II)-DEPENDENT OXYGENASE SUPERFAMILY PROTEIN-RELATED"/>
    <property type="match status" value="1"/>
</dbReference>